<name>A0A0M4N5R4_LEPIR</name>
<dbReference type="Proteomes" id="UP000056502">
    <property type="component" value="Chromosome I"/>
</dbReference>
<proteinExistence type="predicted"/>
<sequence length="45" mass="5524">MEVIYIENIDKFKEALLEKAKENKLKIQKLCIMKVQKDEYEFKIF</sequence>
<evidence type="ECO:0000313" key="1">
    <source>
        <dbReference type="EMBL" id="ALE37764.1"/>
    </source>
</evidence>
<protein>
    <submittedName>
        <fullName evidence="1">Uncharacterized protein</fullName>
    </submittedName>
</protein>
<accession>A0A0M4N5R4</accession>
<reference evidence="1 2" key="1">
    <citation type="journal article" date="2015" name="Genome Announc.">
        <title>Whole-Genome Sequence of Leptospira interrogans Serovar Hardjo Subtype Hardjoprajitno Strain Norma, Isolated from Cattle in a Leptospirosis Outbreak in Brazil.</title>
        <authorList>
            <person name="Cosate M.R."/>
            <person name="Soares S.C."/>
            <person name="Mendes T.A."/>
            <person name="Raittz R.T."/>
            <person name="Moreira E.C."/>
            <person name="Leite R."/>
            <person name="Fernandes G.R."/>
            <person name="Haddad J.P."/>
            <person name="Ortega J.M."/>
        </authorList>
    </citation>
    <scope>NUCLEOTIDE SEQUENCE [LARGE SCALE GENOMIC DNA]</scope>
    <source>
        <strain evidence="1 2">Norma</strain>
    </source>
</reference>
<dbReference type="AlphaFoldDB" id="A0A0M4N5R4"/>
<organism evidence="1">
    <name type="scientific">Leptospira interrogans serovar Hardjo str. Norma</name>
    <dbReference type="NCBI Taxonomy" id="1279460"/>
    <lineage>
        <taxon>Bacteria</taxon>
        <taxon>Pseudomonadati</taxon>
        <taxon>Spirochaetota</taxon>
        <taxon>Spirochaetia</taxon>
        <taxon>Leptospirales</taxon>
        <taxon>Leptospiraceae</taxon>
        <taxon>Leptospira</taxon>
    </lineage>
</organism>
<evidence type="ECO:0000313" key="2">
    <source>
        <dbReference type="Proteomes" id="UP000056502"/>
    </source>
</evidence>
<dbReference type="EMBL" id="CP012603">
    <property type="protein sequence ID" value="ALE37764.1"/>
    <property type="molecule type" value="Genomic_DNA"/>
</dbReference>
<gene>
    <name evidence="1" type="ORF">G436_0541</name>
</gene>